<comment type="caution">
    <text evidence="2">The sequence shown here is derived from an EMBL/GenBank/DDBJ whole genome shotgun (WGS) entry which is preliminary data.</text>
</comment>
<dbReference type="Gene3D" id="2.20.25.10">
    <property type="match status" value="1"/>
</dbReference>
<dbReference type="InterPro" id="IPR003718">
    <property type="entry name" value="OsmC/Ohr_fam"/>
</dbReference>
<evidence type="ECO:0000313" key="3">
    <source>
        <dbReference type="Proteomes" id="UP000472320"/>
    </source>
</evidence>
<protein>
    <submittedName>
        <fullName evidence="2">Ohr family peroxiredoxin</fullName>
    </submittedName>
</protein>
<dbReference type="EMBL" id="WNKX01000005">
    <property type="protein sequence ID" value="MTW10720.1"/>
    <property type="molecule type" value="Genomic_DNA"/>
</dbReference>
<name>A0A6L6QF35_9BURK</name>
<dbReference type="AlphaFoldDB" id="A0A6L6QF35"/>
<dbReference type="GO" id="GO:0006979">
    <property type="term" value="P:response to oxidative stress"/>
    <property type="evidence" value="ECO:0007669"/>
    <property type="project" value="InterPro"/>
</dbReference>
<dbReference type="Gene3D" id="3.30.300.20">
    <property type="match status" value="1"/>
</dbReference>
<dbReference type="PANTHER" id="PTHR33797:SF2">
    <property type="entry name" value="ORGANIC HYDROPEROXIDE RESISTANCE PROTEIN-LIKE"/>
    <property type="match status" value="1"/>
</dbReference>
<dbReference type="RefSeq" id="WP_155453650.1">
    <property type="nucleotide sequence ID" value="NZ_WNKX01000005.1"/>
</dbReference>
<dbReference type="Pfam" id="PF02566">
    <property type="entry name" value="OsmC"/>
    <property type="match status" value="1"/>
</dbReference>
<dbReference type="NCBIfam" id="TIGR03561">
    <property type="entry name" value="organ_hyd_perox"/>
    <property type="match status" value="1"/>
</dbReference>
<accession>A0A6L6QF35</accession>
<evidence type="ECO:0000256" key="1">
    <source>
        <dbReference type="ARBA" id="ARBA00007378"/>
    </source>
</evidence>
<dbReference type="InterPro" id="IPR036102">
    <property type="entry name" value="OsmC/Ohrsf"/>
</dbReference>
<evidence type="ECO:0000313" key="2">
    <source>
        <dbReference type="EMBL" id="MTW10720.1"/>
    </source>
</evidence>
<sequence length="140" mass="14481">MSVNNDVLYTGKTHITGGRNGFARSDDGQLDIKLSRPASKDPGTNPEQLLGAGWSACFIGAIGIAAAANKLAVPADISVDAEIDLCKTDAKGYFLQARLRVSLPGMEAAAAEELVSAAHQTCPYSKALHGNVAIATTVVV</sequence>
<dbReference type="OrthoDB" id="9797508at2"/>
<dbReference type="InterPro" id="IPR015946">
    <property type="entry name" value="KH_dom-like_a/b"/>
</dbReference>
<organism evidence="2 3">
    <name type="scientific">Massilia eburnea</name>
    <dbReference type="NCBI Taxonomy" id="1776165"/>
    <lineage>
        <taxon>Bacteria</taxon>
        <taxon>Pseudomonadati</taxon>
        <taxon>Pseudomonadota</taxon>
        <taxon>Betaproteobacteria</taxon>
        <taxon>Burkholderiales</taxon>
        <taxon>Oxalobacteraceae</taxon>
        <taxon>Telluria group</taxon>
        <taxon>Massilia</taxon>
    </lineage>
</organism>
<proteinExistence type="inferred from homology"/>
<dbReference type="SUPFAM" id="SSF82784">
    <property type="entry name" value="OsmC-like"/>
    <property type="match status" value="1"/>
</dbReference>
<reference evidence="2 3" key="1">
    <citation type="submission" date="2019-11" db="EMBL/GenBank/DDBJ databases">
        <title>Type strains purchased from KCTC, JCM and DSMZ.</title>
        <authorList>
            <person name="Lu H."/>
        </authorList>
    </citation>
    <scope>NUCLEOTIDE SEQUENCE [LARGE SCALE GENOMIC DNA]</scope>
    <source>
        <strain evidence="2 3">JCM 31587</strain>
    </source>
</reference>
<dbReference type="InterPro" id="IPR019953">
    <property type="entry name" value="OHR"/>
</dbReference>
<dbReference type="PANTHER" id="PTHR33797">
    <property type="entry name" value="ORGANIC HYDROPEROXIDE RESISTANCE PROTEIN-LIKE"/>
    <property type="match status" value="1"/>
</dbReference>
<comment type="similarity">
    <text evidence="1">Belongs to the OsmC/Ohr family.</text>
</comment>
<keyword evidence="3" id="KW-1185">Reference proteome</keyword>
<dbReference type="Proteomes" id="UP000472320">
    <property type="component" value="Unassembled WGS sequence"/>
</dbReference>
<gene>
    <name evidence="2" type="ORF">GM658_08890</name>
</gene>